<evidence type="ECO:0000313" key="5">
    <source>
        <dbReference type="Proteomes" id="UP000831859"/>
    </source>
</evidence>
<evidence type="ECO:0000313" key="4">
    <source>
        <dbReference type="EMBL" id="UQS84966.1"/>
    </source>
</evidence>
<reference evidence="3 5" key="1">
    <citation type="journal article" date="2022" name="Int. J. Syst. Evol. Microbiol.">
        <title>Apilactobacillus apisilvae sp. nov., Nicolia spurrieriana gen. nov. sp. nov., Bombilactobacillus folatiphilus sp. nov. and Bombilactobacillus thymidiniphilus sp. nov., four new lactic acid bacterial isolates from stingless bees Tetragonula carbonaria and Austroplebeia australis.</title>
        <authorList>
            <person name="Oliphant S.A."/>
            <person name="Watson-Haigh N.S."/>
            <person name="Sumby K.M."/>
            <person name="Gardner J."/>
            <person name="Groom S."/>
            <person name="Jiranek V."/>
        </authorList>
    </citation>
    <scope>NUCLEOTIDE SEQUENCE [LARGE SCALE GENOMIC DNA]</scope>
    <source>
        <strain evidence="3 5">SG5_A10</strain>
    </source>
</reference>
<gene>
    <name evidence="3" type="ORF">MOO46_04680</name>
    <name evidence="4" type="ORF">MOO46_06905</name>
</gene>
<dbReference type="InterPro" id="IPR012337">
    <property type="entry name" value="RNaseH-like_sf"/>
</dbReference>
<dbReference type="PANTHER" id="PTHR46889">
    <property type="entry name" value="TRANSPOSASE INSF FOR INSERTION SEQUENCE IS3B-RELATED"/>
    <property type="match status" value="1"/>
</dbReference>
<dbReference type="EMBL" id="CP093362">
    <property type="protein sequence ID" value="UQS84551.1"/>
    <property type="molecule type" value="Genomic_DNA"/>
</dbReference>
<dbReference type="Proteomes" id="UP000831859">
    <property type="component" value="Chromosome"/>
</dbReference>
<dbReference type="Pfam" id="PF00665">
    <property type="entry name" value="rve"/>
    <property type="match status" value="1"/>
</dbReference>
<evidence type="ECO:0000259" key="2">
    <source>
        <dbReference type="PROSITE" id="PS50994"/>
    </source>
</evidence>
<sequence length="446" mass="53011">MTKFSFELKKKIIKEYFSTGMGSTSLAKKYNIKSRTSVLNWIHMYNAFGIKGLVVRQPSKVYSGDYKRKVLHWMHTNHSSYPETALFFNISAPSTILAWERRLETKGLIGLYTNRGPKKMKSNNIELKLLNKSLKDKLDYYLINYRYEQIKQDHGSIINHIKKLINLFKRFSISFILKSIGISRSYYYRHLKENDKDIKLKKMITQIKHFNPNYGYRRVTLALINNNVVVNHKKVLRLMKTLNLTTNSYNRKRRKYNSYIGKVGHIAKNRIHRKFKTDRPYQKLTTDVSEFRYGNQDINHRVYLSPIMDLFSDEILKFSISEHPTVDFTIKPIKALIKALPNLKYRTTIHSDQGFQYQNNKWQKLLKDNHIFQSMSRKGTCLDNAQMESFFHIMKIEIMSNHYETKSSLIKAMKKWIKYYNNCRIKTKLGGKAPKEYRKLYLLENK</sequence>
<keyword evidence="5" id="KW-1185">Reference proteome</keyword>
<feature type="domain" description="Integrase catalytic" evidence="2">
    <location>
        <begin position="276"/>
        <end position="442"/>
    </location>
</feature>
<evidence type="ECO:0000256" key="1">
    <source>
        <dbReference type="ARBA" id="ARBA00002286"/>
    </source>
</evidence>
<dbReference type="InterPro" id="IPR048020">
    <property type="entry name" value="Transpos_IS3"/>
</dbReference>
<dbReference type="Gene3D" id="3.30.420.10">
    <property type="entry name" value="Ribonuclease H-like superfamily/Ribonuclease H"/>
    <property type="match status" value="1"/>
</dbReference>
<dbReference type="RefSeq" id="WP_249510537.1">
    <property type="nucleotide sequence ID" value="NZ_CP093362.1"/>
</dbReference>
<dbReference type="InterPro" id="IPR055247">
    <property type="entry name" value="InsJ-like_HTH"/>
</dbReference>
<proteinExistence type="predicted"/>
<dbReference type="Pfam" id="PF13333">
    <property type="entry name" value="rve_2"/>
    <property type="match status" value="1"/>
</dbReference>
<dbReference type="EMBL" id="CP093362">
    <property type="protein sequence ID" value="UQS84966.1"/>
    <property type="molecule type" value="Genomic_DNA"/>
</dbReference>
<dbReference type="Pfam" id="PF13276">
    <property type="entry name" value="HTH_21"/>
    <property type="match status" value="1"/>
</dbReference>
<dbReference type="SUPFAM" id="SSF53098">
    <property type="entry name" value="Ribonuclease H-like"/>
    <property type="match status" value="1"/>
</dbReference>
<dbReference type="InterPro" id="IPR036397">
    <property type="entry name" value="RNaseH_sf"/>
</dbReference>
<dbReference type="NCBIfam" id="NF033516">
    <property type="entry name" value="transpos_IS3"/>
    <property type="match status" value="1"/>
</dbReference>
<dbReference type="PROSITE" id="PS50994">
    <property type="entry name" value="INTEGRASE"/>
    <property type="match status" value="1"/>
</dbReference>
<accession>A0ABY4PFI3</accession>
<name>A0ABY4PFI3_9LACO</name>
<dbReference type="PANTHER" id="PTHR46889:SF4">
    <property type="entry name" value="TRANSPOSASE INSO FOR INSERTION SEQUENCE ELEMENT IS911B-RELATED"/>
    <property type="match status" value="1"/>
</dbReference>
<dbReference type="Pfam" id="PF13518">
    <property type="entry name" value="HTH_28"/>
    <property type="match status" value="2"/>
</dbReference>
<dbReference type="InterPro" id="IPR050900">
    <property type="entry name" value="Transposase_IS3/IS150/IS904"/>
</dbReference>
<dbReference type="InterPro" id="IPR010921">
    <property type="entry name" value="Trp_repressor/repl_initiator"/>
</dbReference>
<dbReference type="InterPro" id="IPR025948">
    <property type="entry name" value="HTH-like_dom"/>
</dbReference>
<comment type="function">
    <text evidence="1">Involved in the transposition of the insertion sequence.</text>
</comment>
<protein>
    <submittedName>
        <fullName evidence="3">IS3 family transposase</fullName>
    </submittedName>
</protein>
<dbReference type="SUPFAM" id="SSF48295">
    <property type="entry name" value="TrpR-like"/>
    <property type="match status" value="2"/>
</dbReference>
<dbReference type="InterPro" id="IPR001584">
    <property type="entry name" value="Integrase_cat-core"/>
</dbReference>
<organism evidence="3 5">
    <name type="scientific">Apilactobacillus apisilvae</name>
    <dbReference type="NCBI Taxonomy" id="2923364"/>
    <lineage>
        <taxon>Bacteria</taxon>
        <taxon>Bacillati</taxon>
        <taxon>Bacillota</taxon>
        <taxon>Bacilli</taxon>
        <taxon>Lactobacillales</taxon>
        <taxon>Lactobacillaceae</taxon>
        <taxon>Apilactobacillus</taxon>
    </lineage>
</organism>
<evidence type="ECO:0000313" key="3">
    <source>
        <dbReference type="EMBL" id="UQS84551.1"/>
    </source>
</evidence>